<dbReference type="Proteomes" id="UP000290288">
    <property type="component" value="Unassembled WGS sequence"/>
</dbReference>
<dbReference type="SUPFAM" id="SSF101931">
    <property type="entry name" value="Pym (Within the bgcn gene intron protein, WIBG), N-terminal domain"/>
    <property type="match status" value="1"/>
</dbReference>
<gene>
    <name evidence="3" type="ORF">EST38_g557</name>
</gene>
<feature type="compositionally biased region" description="Acidic residues" evidence="1">
    <location>
        <begin position="119"/>
        <end position="129"/>
    </location>
</feature>
<evidence type="ECO:0000313" key="3">
    <source>
        <dbReference type="EMBL" id="RXW25222.1"/>
    </source>
</evidence>
<proteinExistence type="predicted"/>
<feature type="domain" description="WIBG Mago-binding" evidence="2">
    <location>
        <begin position="22"/>
        <end position="48"/>
    </location>
</feature>
<reference evidence="3 4" key="1">
    <citation type="submission" date="2019-01" db="EMBL/GenBank/DDBJ databases">
        <title>Draft genome sequence of Psathyrella aberdarensis IHI B618.</title>
        <authorList>
            <person name="Buettner E."/>
            <person name="Kellner H."/>
        </authorList>
    </citation>
    <scope>NUCLEOTIDE SEQUENCE [LARGE SCALE GENOMIC DNA]</scope>
    <source>
        <strain evidence="3 4">IHI B618</strain>
    </source>
</reference>
<sequence length="171" mass="18658">MSKPPLNPDKTAAGIALDPQTLERVVPESRRPDGSVRKQLKIRPGFTPQEDVKRFRGTKQAQMDQNALPKGHIIGWVPPSSASSASKPLSKSAKKNAKRKEKRTQEKVAEVQNTPVPDSWEDDEDEEGDKDAAVPAAETDATKTPPELSNIPDSADATSDLVDELEKLNVK</sequence>
<organism evidence="3 4">
    <name type="scientific">Candolleomyces aberdarensis</name>
    <dbReference type="NCBI Taxonomy" id="2316362"/>
    <lineage>
        <taxon>Eukaryota</taxon>
        <taxon>Fungi</taxon>
        <taxon>Dikarya</taxon>
        <taxon>Basidiomycota</taxon>
        <taxon>Agaricomycotina</taxon>
        <taxon>Agaricomycetes</taxon>
        <taxon>Agaricomycetidae</taxon>
        <taxon>Agaricales</taxon>
        <taxon>Agaricineae</taxon>
        <taxon>Psathyrellaceae</taxon>
        <taxon>Candolleomyces</taxon>
    </lineage>
</organism>
<dbReference type="EMBL" id="SDEE01000007">
    <property type="protein sequence ID" value="RXW25222.1"/>
    <property type="molecule type" value="Genomic_DNA"/>
</dbReference>
<dbReference type="PANTHER" id="PTHR22959:SF0">
    <property type="entry name" value="PARTNER OF Y14 AND MAGO"/>
    <property type="match status" value="1"/>
</dbReference>
<dbReference type="GO" id="GO:0003723">
    <property type="term" value="F:RNA binding"/>
    <property type="evidence" value="ECO:0007669"/>
    <property type="project" value="TreeGrafter"/>
</dbReference>
<dbReference type="GO" id="GO:0005737">
    <property type="term" value="C:cytoplasm"/>
    <property type="evidence" value="ECO:0007669"/>
    <property type="project" value="TreeGrafter"/>
</dbReference>
<dbReference type="InterPro" id="IPR015362">
    <property type="entry name" value="WIBG_mago-bd"/>
</dbReference>
<comment type="caution">
    <text evidence="3">The sequence shown here is derived from an EMBL/GenBank/DDBJ whole genome shotgun (WGS) entry which is preliminary data.</text>
</comment>
<feature type="compositionally biased region" description="Basic residues" evidence="1">
    <location>
        <begin position="92"/>
        <end position="102"/>
    </location>
</feature>
<name>A0A4Q2E057_9AGAR</name>
<protein>
    <recommendedName>
        <fullName evidence="2">WIBG Mago-binding domain-containing protein</fullName>
    </recommendedName>
</protein>
<evidence type="ECO:0000256" key="1">
    <source>
        <dbReference type="SAM" id="MobiDB-lite"/>
    </source>
</evidence>
<evidence type="ECO:0000313" key="4">
    <source>
        <dbReference type="Proteomes" id="UP000290288"/>
    </source>
</evidence>
<accession>A0A4Q2E057</accession>
<dbReference type="Pfam" id="PF09282">
    <property type="entry name" value="Mago-bind"/>
    <property type="match status" value="1"/>
</dbReference>
<dbReference type="InterPro" id="IPR036348">
    <property type="entry name" value="WIBG_N_sf"/>
</dbReference>
<feature type="region of interest" description="Disordered" evidence="1">
    <location>
        <begin position="24"/>
        <end position="158"/>
    </location>
</feature>
<dbReference type="SMART" id="SM01273">
    <property type="entry name" value="Mago-bind"/>
    <property type="match status" value="1"/>
</dbReference>
<evidence type="ECO:0000259" key="2">
    <source>
        <dbReference type="SMART" id="SM01273"/>
    </source>
</evidence>
<dbReference type="GO" id="GO:1903259">
    <property type="term" value="P:exon-exon junction complex disassembly"/>
    <property type="evidence" value="ECO:0007669"/>
    <property type="project" value="InterPro"/>
</dbReference>
<feature type="compositionally biased region" description="Low complexity" evidence="1">
    <location>
        <begin position="78"/>
        <end position="91"/>
    </location>
</feature>
<dbReference type="InterPro" id="IPR039333">
    <property type="entry name" value="PYM1"/>
</dbReference>
<dbReference type="STRING" id="2316362.A0A4Q2E057"/>
<dbReference type="GO" id="GO:0035145">
    <property type="term" value="C:exon-exon junction complex"/>
    <property type="evidence" value="ECO:0007669"/>
    <property type="project" value="TreeGrafter"/>
</dbReference>
<dbReference type="PANTHER" id="PTHR22959">
    <property type="entry name" value="PYM PROTEIN"/>
    <property type="match status" value="1"/>
</dbReference>
<feature type="compositionally biased region" description="Basic and acidic residues" evidence="1">
    <location>
        <begin position="25"/>
        <end position="36"/>
    </location>
</feature>
<dbReference type="OrthoDB" id="21625at2759"/>
<dbReference type="AlphaFoldDB" id="A0A4Q2E057"/>
<keyword evidence="4" id="KW-1185">Reference proteome</keyword>